<keyword evidence="2" id="KW-1185">Reference proteome</keyword>
<dbReference type="EMBL" id="JBGMDY010000001">
    <property type="protein sequence ID" value="KAL2348505.1"/>
    <property type="molecule type" value="Genomic_DNA"/>
</dbReference>
<reference evidence="1 2" key="1">
    <citation type="submission" date="2024-08" db="EMBL/GenBank/DDBJ databases">
        <title>Insights into the chromosomal genome structure of Flemingia macrophylla.</title>
        <authorList>
            <person name="Ding Y."/>
            <person name="Zhao Y."/>
            <person name="Bi W."/>
            <person name="Wu M."/>
            <person name="Zhao G."/>
            <person name="Gong Y."/>
            <person name="Li W."/>
            <person name="Zhang P."/>
        </authorList>
    </citation>
    <scope>NUCLEOTIDE SEQUENCE [LARGE SCALE GENOMIC DNA]</scope>
    <source>
        <strain evidence="1">DYQJB</strain>
        <tissue evidence="1">Leaf</tissue>
    </source>
</reference>
<name>A0ABD1NK55_9FABA</name>
<dbReference type="AlphaFoldDB" id="A0ABD1NK55"/>
<accession>A0ABD1NK55</accession>
<evidence type="ECO:0000313" key="1">
    <source>
        <dbReference type="EMBL" id="KAL2348505.1"/>
    </source>
</evidence>
<sequence>MCVNNKNIAKYLFSEVMNLTTWDQKVQPKMCSLPNSVLRCVLIYACGLLKFGDYHQMH</sequence>
<evidence type="ECO:0008006" key="3">
    <source>
        <dbReference type="Google" id="ProtNLM"/>
    </source>
</evidence>
<gene>
    <name evidence="1" type="ORF">Fmac_002505</name>
</gene>
<protein>
    <recommendedName>
        <fullName evidence="3">Reverse transcriptase</fullName>
    </recommendedName>
</protein>
<organism evidence="1 2">
    <name type="scientific">Flemingia macrophylla</name>
    <dbReference type="NCBI Taxonomy" id="520843"/>
    <lineage>
        <taxon>Eukaryota</taxon>
        <taxon>Viridiplantae</taxon>
        <taxon>Streptophyta</taxon>
        <taxon>Embryophyta</taxon>
        <taxon>Tracheophyta</taxon>
        <taxon>Spermatophyta</taxon>
        <taxon>Magnoliopsida</taxon>
        <taxon>eudicotyledons</taxon>
        <taxon>Gunneridae</taxon>
        <taxon>Pentapetalae</taxon>
        <taxon>rosids</taxon>
        <taxon>fabids</taxon>
        <taxon>Fabales</taxon>
        <taxon>Fabaceae</taxon>
        <taxon>Papilionoideae</taxon>
        <taxon>50 kb inversion clade</taxon>
        <taxon>NPAAA clade</taxon>
        <taxon>indigoferoid/millettioid clade</taxon>
        <taxon>Phaseoleae</taxon>
        <taxon>Flemingia</taxon>
    </lineage>
</organism>
<evidence type="ECO:0000313" key="2">
    <source>
        <dbReference type="Proteomes" id="UP001603857"/>
    </source>
</evidence>
<proteinExistence type="predicted"/>
<comment type="caution">
    <text evidence="1">The sequence shown here is derived from an EMBL/GenBank/DDBJ whole genome shotgun (WGS) entry which is preliminary data.</text>
</comment>
<dbReference type="Proteomes" id="UP001603857">
    <property type="component" value="Unassembled WGS sequence"/>
</dbReference>